<dbReference type="Proteomes" id="UP001149813">
    <property type="component" value="Unassembled WGS sequence"/>
</dbReference>
<dbReference type="PANTHER" id="PTHR48078:SF2">
    <property type="entry name" value="CATABOLIC L-SERINE_THREONINE DEHYDRATASE"/>
    <property type="match status" value="1"/>
</dbReference>
<dbReference type="GO" id="GO:0009097">
    <property type="term" value="P:isoleucine biosynthetic process"/>
    <property type="evidence" value="ECO:0007669"/>
    <property type="project" value="TreeGrafter"/>
</dbReference>
<dbReference type="GO" id="GO:0004794">
    <property type="term" value="F:threonine deaminase activity"/>
    <property type="evidence" value="ECO:0007669"/>
    <property type="project" value="TreeGrafter"/>
</dbReference>
<feature type="region of interest" description="Disordered" evidence="7">
    <location>
        <begin position="194"/>
        <end position="278"/>
    </location>
</feature>
<comment type="similarity">
    <text evidence="2">Belongs to the serine/threonine dehydratase family.</text>
</comment>
<feature type="region of interest" description="Disordered" evidence="7">
    <location>
        <begin position="411"/>
        <end position="441"/>
    </location>
</feature>
<dbReference type="AlphaFoldDB" id="A0A9W8CRX8"/>
<keyword evidence="4" id="KW-0663">Pyridoxal phosphate</keyword>
<evidence type="ECO:0000256" key="2">
    <source>
        <dbReference type="ARBA" id="ARBA00010869"/>
    </source>
</evidence>
<sequence length="441" mass="46457">MSKQAGCNIWLKLEGMQPTQSFKIRGVGNMCVSALVEHNAQRIVAVGDTNAALAVAYSARQLGVPATIFVPGSGTQVSVIRPKLELEGADVVEEGRTIREAYKAACDFVQGTEGAILIDTADEEAAIVGNATILNEIALQLKNQEPAVIITPVGSGGLLAGIITGLHQNHWYQVPIIAVETHNTNSFQQALLADSERDDRVEEATHSVSGKTRVVTTQAATSQGISATPPPSLLPPLEEEPENGDGELNQGPPGSRASNRSNSEGPSQLHSRVRVSSIDGRSAEPTIATCLSTGSICPKALELSRVHPVVPISVSDAMAAEACRRFLDEHQMLIEVGSAAALSIIGKGLIHQIVPDLDHNSHIVVIVTGGANINFDRIDSYRQRFPYPAPIIAKSGQEVFMRMLDSTQPASSSGVVSTGNPIGATPGQSRQSVTSAVSTPL</sequence>
<dbReference type="InterPro" id="IPR036052">
    <property type="entry name" value="TrpB-like_PALP_sf"/>
</dbReference>
<dbReference type="SUPFAM" id="SSF53686">
    <property type="entry name" value="Tryptophan synthase beta subunit-like PLP-dependent enzymes"/>
    <property type="match status" value="1"/>
</dbReference>
<dbReference type="Pfam" id="PF00291">
    <property type="entry name" value="PALP"/>
    <property type="match status" value="1"/>
</dbReference>
<keyword evidence="5 9" id="KW-0456">Lyase</keyword>
<dbReference type="InterPro" id="IPR000634">
    <property type="entry name" value="Ser/Thr_deHydtase_PyrdxlP-BS"/>
</dbReference>
<keyword evidence="10" id="KW-1185">Reference proteome</keyword>
<evidence type="ECO:0000313" key="10">
    <source>
        <dbReference type="Proteomes" id="UP001149813"/>
    </source>
</evidence>
<evidence type="ECO:0000256" key="6">
    <source>
        <dbReference type="ARBA" id="ARBA00049406"/>
    </source>
</evidence>
<dbReference type="OrthoDB" id="7773036at2759"/>
<dbReference type="GO" id="GO:0003941">
    <property type="term" value="F:L-serine ammonia-lyase activity"/>
    <property type="evidence" value="ECO:0007669"/>
    <property type="project" value="UniProtKB-EC"/>
</dbReference>
<evidence type="ECO:0000256" key="7">
    <source>
        <dbReference type="SAM" id="MobiDB-lite"/>
    </source>
</evidence>
<evidence type="ECO:0000313" key="9">
    <source>
        <dbReference type="EMBL" id="KAJ1724045.1"/>
    </source>
</evidence>
<dbReference type="GO" id="GO:0006565">
    <property type="term" value="P:L-serine catabolic process"/>
    <property type="evidence" value="ECO:0007669"/>
    <property type="project" value="TreeGrafter"/>
</dbReference>
<proteinExistence type="inferred from homology"/>
<dbReference type="GO" id="GO:0030170">
    <property type="term" value="F:pyridoxal phosphate binding"/>
    <property type="evidence" value="ECO:0007669"/>
    <property type="project" value="InterPro"/>
</dbReference>
<evidence type="ECO:0000256" key="5">
    <source>
        <dbReference type="ARBA" id="ARBA00023239"/>
    </source>
</evidence>
<feature type="compositionally biased region" description="Polar residues" evidence="7">
    <location>
        <begin position="256"/>
        <end position="270"/>
    </location>
</feature>
<dbReference type="EC" id="4.3.1.17" evidence="3"/>
<gene>
    <name evidence="9" type="primary">CHA1</name>
    <name evidence="9" type="ORF">LPJ53_001682</name>
</gene>
<evidence type="ECO:0000256" key="4">
    <source>
        <dbReference type="ARBA" id="ARBA00022898"/>
    </source>
</evidence>
<dbReference type="InterPro" id="IPR050147">
    <property type="entry name" value="Ser/Thr_Dehydratase"/>
</dbReference>
<reference evidence="9" key="1">
    <citation type="submission" date="2022-07" db="EMBL/GenBank/DDBJ databases">
        <title>Phylogenomic reconstructions and comparative analyses of Kickxellomycotina fungi.</title>
        <authorList>
            <person name="Reynolds N.K."/>
            <person name="Stajich J.E."/>
            <person name="Barry K."/>
            <person name="Grigoriev I.V."/>
            <person name="Crous P."/>
            <person name="Smith M.E."/>
        </authorList>
    </citation>
    <scope>NUCLEOTIDE SEQUENCE</scope>
    <source>
        <strain evidence="9">NBRC 32514</strain>
    </source>
</reference>
<feature type="domain" description="Tryptophan synthase beta chain-like PALP" evidence="8">
    <location>
        <begin position="1"/>
        <end position="201"/>
    </location>
</feature>
<comment type="catalytic activity">
    <reaction evidence="6">
        <text>L-serine = pyruvate + NH4(+)</text>
        <dbReference type="Rhea" id="RHEA:19169"/>
        <dbReference type="ChEBI" id="CHEBI:15361"/>
        <dbReference type="ChEBI" id="CHEBI:28938"/>
        <dbReference type="ChEBI" id="CHEBI:33384"/>
        <dbReference type="EC" id="4.3.1.17"/>
    </reaction>
</comment>
<accession>A0A9W8CRX8</accession>
<evidence type="ECO:0000259" key="8">
    <source>
        <dbReference type="Pfam" id="PF00291"/>
    </source>
</evidence>
<evidence type="ECO:0000256" key="3">
    <source>
        <dbReference type="ARBA" id="ARBA00012093"/>
    </source>
</evidence>
<dbReference type="GO" id="GO:0006567">
    <property type="term" value="P:L-threonine catabolic process"/>
    <property type="evidence" value="ECO:0007669"/>
    <property type="project" value="TreeGrafter"/>
</dbReference>
<name>A0A9W8CRX8_9FUNG</name>
<comment type="caution">
    <text evidence="9">The sequence shown here is derived from an EMBL/GenBank/DDBJ whole genome shotgun (WGS) entry which is preliminary data.</text>
</comment>
<dbReference type="EMBL" id="JANBOJ010000044">
    <property type="protein sequence ID" value="KAJ1724045.1"/>
    <property type="molecule type" value="Genomic_DNA"/>
</dbReference>
<evidence type="ECO:0000256" key="1">
    <source>
        <dbReference type="ARBA" id="ARBA00001933"/>
    </source>
</evidence>
<feature type="compositionally biased region" description="Basic and acidic residues" evidence="7">
    <location>
        <begin position="194"/>
        <end position="205"/>
    </location>
</feature>
<protein>
    <recommendedName>
        <fullName evidence="3">L-serine ammonia-lyase</fullName>
        <ecNumber evidence="3">4.3.1.17</ecNumber>
    </recommendedName>
</protein>
<dbReference type="Gene3D" id="3.40.50.1100">
    <property type="match status" value="2"/>
</dbReference>
<dbReference type="PANTHER" id="PTHR48078">
    <property type="entry name" value="THREONINE DEHYDRATASE, MITOCHONDRIAL-RELATED"/>
    <property type="match status" value="1"/>
</dbReference>
<feature type="compositionally biased region" description="Polar residues" evidence="7">
    <location>
        <begin position="206"/>
        <end position="226"/>
    </location>
</feature>
<comment type="cofactor">
    <cofactor evidence="1">
        <name>pyridoxal 5'-phosphate</name>
        <dbReference type="ChEBI" id="CHEBI:597326"/>
    </cofactor>
</comment>
<dbReference type="InterPro" id="IPR001926">
    <property type="entry name" value="TrpB-like_PALP"/>
</dbReference>
<organism evidence="9 10">
    <name type="scientific">Coemansia erecta</name>
    <dbReference type="NCBI Taxonomy" id="147472"/>
    <lineage>
        <taxon>Eukaryota</taxon>
        <taxon>Fungi</taxon>
        <taxon>Fungi incertae sedis</taxon>
        <taxon>Zoopagomycota</taxon>
        <taxon>Kickxellomycotina</taxon>
        <taxon>Kickxellomycetes</taxon>
        <taxon>Kickxellales</taxon>
        <taxon>Kickxellaceae</taxon>
        <taxon>Coemansia</taxon>
    </lineage>
</organism>
<dbReference type="PROSITE" id="PS00165">
    <property type="entry name" value="DEHYDRATASE_SER_THR"/>
    <property type="match status" value="1"/>
</dbReference>